<dbReference type="InterPro" id="IPR050595">
    <property type="entry name" value="Bact_response_regulator"/>
</dbReference>
<dbReference type="OrthoDB" id="9800897at2"/>
<dbReference type="InterPro" id="IPR001789">
    <property type="entry name" value="Sig_transdc_resp-reg_receiver"/>
</dbReference>
<accession>A0A380N183</accession>
<dbReference type="Proteomes" id="UP000254575">
    <property type="component" value="Unassembled WGS sequence"/>
</dbReference>
<organism evidence="5 6">
    <name type="scientific">Suttonella indologenes</name>
    <dbReference type="NCBI Taxonomy" id="13276"/>
    <lineage>
        <taxon>Bacteria</taxon>
        <taxon>Pseudomonadati</taxon>
        <taxon>Pseudomonadota</taxon>
        <taxon>Gammaproteobacteria</taxon>
        <taxon>Cardiobacteriales</taxon>
        <taxon>Cardiobacteriaceae</taxon>
        <taxon>Suttonella</taxon>
    </lineage>
</organism>
<evidence type="ECO:0000259" key="4">
    <source>
        <dbReference type="PROSITE" id="PS50110"/>
    </source>
</evidence>
<keyword evidence="2" id="KW-0902">Two-component regulatory system</keyword>
<evidence type="ECO:0000256" key="1">
    <source>
        <dbReference type="ARBA" id="ARBA00022553"/>
    </source>
</evidence>
<feature type="modified residue" description="4-aspartylphosphate" evidence="3">
    <location>
        <position position="58"/>
    </location>
</feature>
<evidence type="ECO:0000313" key="5">
    <source>
        <dbReference type="EMBL" id="SUO98565.1"/>
    </source>
</evidence>
<dbReference type="PANTHER" id="PTHR44591:SF14">
    <property type="entry name" value="PROTEIN PILG"/>
    <property type="match status" value="1"/>
</dbReference>
<sequence>MAGNNSDVKVLIVDDSGTIRKTAEAILGKEGFTVATAEDGFAALSKIIAFKPSIVFLDIMMPRLDGYQVCSVIKSNPDFKTTPVIMLSSKDSVFDKARGKIVGSDYFMTKPFSRDELLGAIQKHVKS</sequence>
<dbReference type="RefSeq" id="WP_115219368.1">
    <property type="nucleotide sequence ID" value="NZ_UHIA01000004.1"/>
</dbReference>
<protein>
    <submittedName>
        <fullName evidence="5">Transcriptional regulatory protein YycF</fullName>
    </submittedName>
</protein>
<keyword evidence="1 3" id="KW-0597">Phosphoprotein</keyword>
<dbReference type="Pfam" id="PF00072">
    <property type="entry name" value="Response_reg"/>
    <property type="match status" value="1"/>
</dbReference>
<evidence type="ECO:0000256" key="3">
    <source>
        <dbReference type="PROSITE-ProRule" id="PRU00169"/>
    </source>
</evidence>
<evidence type="ECO:0000313" key="6">
    <source>
        <dbReference type="Proteomes" id="UP000254575"/>
    </source>
</evidence>
<gene>
    <name evidence="5" type="primary">yycF</name>
    <name evidence="5" type="ORF">NCTC10717_02320</name>
</gene>
<dbReference type="EMBL" id="UHIA01000004">
    <property type="protein sequence ID" value="SUO98565.1"/>
    <property type="molecule type" value="Genomic_DNA"/>
</dbReference>
<dbReference type="SUPFAM" id="SSF52172">
    <property type="entry name" value="CheY-like"/>
    <property type="match status" value="1"/>
</dbReference>
<dbReference type="PROSITE" id="PS50110">
    <property type="entry name" value="RESPONSE_REGULATORY"/>
    <property type="match status" value="1"/>
</dbReference>
<dbReference type="PANTHER" id="PTHR44591">
    <property type="entry name" value="STRESS RESPONSE REGULATOR PROTEIN 1"/>
    <property type="match status" value="1"/>
</dbReference>
<reference evidence="5 6" key="1">
    <citation type="submission" date="2018-06" db="EMBL/GenBank/DDBJ databases">
        <authorList>
            <consortium name="Pathogen Informatics"/>
            <person name="Doyle S."/>
        </authorList>
    </citation>
    <scope>NUCLEOTIDE SEQUENCE [LARGE SCALE GENOMIC DNA]</scope>
    <source>
        <strain evidence="5 6">NCTC10717</strain>
    </source>
</reference>
<evidence type="ECO:0000256" key="2">
    <source>
        <dbReference type="ARBA" id="ARBA00023012"/>
    </source>
</evidence>
<dbReference type="GO" id="GO:0000160">
    <property type="term" value="P:phosphorelay signal transduction system"/>
    <property type="evidence" value="ECO:0007669"/>
    <property type="project" value="UniProtKB-KW"/>
</dbReference>
<keyword evidence="6" id="KW-1185">Reference proteome</keyword>
<proteinExistence type="predicted"/>
<feature type="domain" description="Response regulatory" evidence="4">
    <location>
        <begin position="9"/>
        <end position="125"/>
    </location>
</feature>
<dbReference type="InterPro" id="IPR011006">
    <property type="entry name" value="CheY-like_superfamily"/>
</dbReference>
<dbReference type="Gene3D" id="3.40.50.2300">
    <property type="match status" value="1"/>
</dbReference>
<dbReference type="AlphaFoldDB" id="A0A380N183"/>
<name>A0A380N183_9GAMM</name>
<dbReference type="SMART" id="SM00448">
    <property type="entry name" value="REC"/>
    <property type="match status" value="1"/>
</dbReference>